<sequence>MEVVSAFSAILTIATEFNHIYKRLHRCLRTLKYAREDIKAIRDEVEIFSNLLCMFHRTITDARLADEGLSAEIKASKMAQGIVRSGKAALIKIEDILDEVEPLRADKAYPTLAQWIARWKWSTRKEEWTLVQISLNSIKQSANLLISMVYFQDLVHKLDKLRAGERTIPNEMLQQLSVVQFHRVLSKLWILIAT</sequence>
<evidence type="ECO:0000313" key="2">
    <source>
        <dbReference type="Proteomes" id="UP001358417"/>
    </source>
</evidence>
<accession>A0AAV9MRV3</accession>
<evidence type="ECO:0008006" key="3">
    <source>
        <dbReference type="Google" id="ProtNLM"/>
    </source>
</evidence>
<protein>
    <recommendedName>
        <fullName evidence="3">Fungal N-terminal domain-containing protein</fullName>
    </recommendedName>
</protein>
<dbReference type="GeneID" id="89980124"/>
<proteinExistence type="predicted"/>
<organism evidence="1 2">
    <name type="scientific">Exophiala bonariae</name>
    <dbReference type="NCBI Taxonomy" id="1690606"/>
    <lineage>
        <taxon>Eukaryota</taxon>
        <taxon>Fungi</taxon>
        <taxon>Dikarya</taxon>
        <taxon>Ascomycota</taxon>
        <taxon>Pezizomycotina</taxon>
        <taxon>Eurotiomycetes</taxon>
        <taxon>Chaetothyriomycetidae</taxon>
        <taxon>Chaetothyriales</taxon>
        <taxon>Herpotrichiellaceae</taxon>
        <taxon>Exophiala</taxon>
    </lineage>
</organism>
<comment type="caution">
    <text evidence="1">The sequence shown here is derived from an EMBL/GenBank/DDBJ whole genome shotgun (WGS) entry which is preliminary data.</text>
</comment>
<reference evidence="1 2" key="1">
    <citation type="submission" date="2023-08" db="EMBL/GenBank/DDBJ databases">
        <title>Black Yeasts Isolated from many extreme environments.</title>
        <authorList>
            <person name="Coleine C."/>
            <person name="Stajich J.E."/>
            <person name="Selbmann L."/>
        </authorList>
    </citation>
    <scope>NUCLEOTIDE SEQUENCE [LARGE SCALE GENOMIC DNA]</scope>
    <source>
        <strain evidence="1 2">CCFEE 5792</strain>
    </source>
</reference>
<dbReference type="AlphaFoldDB" id="A0AAV9MRV3"/>
<keyword evidence="2" id="KW-1185">Reference proteome</keyword>
<gene>
    <name evidence="1" type="ORF">LTR84_011975</name>
</gene>
<dbReference type="EMBL" id="JAVRRD010000064">
    <property type="protein sequence ID" value="KAK5043459.1"/>
    <property type="molecule type" value="Genomic_DNA"/>
</dbReference>
<dbReference type="Proteomes" id="UP001358417">
    <property type="component" value="Unassembled WGS sequence"/>
</dbReference>
<name>A0AAV9MRV3_9EURO</name>
<dbReference type="RefSeq" id="XP_064699849.1">
    <property type="nucleotide sequence ID" value="XM_064855502.1"/>
</dbReference>
<evidence type="ECO:0000313" key="1">
    <source>
        <dbReference type="EMBL" id="KAK5043459.1"/>
    </source>
</evidence>